<dbReference type="PANTHER" id="PTHR12991:SF10">
    <property type="entry name" value="GATOR COMPLEX PROTEIN NPRL2"/>
    <property type="match status" value="1"/>
</dbReference>
<dbReference type="GO" id="GO:1990130">
    <property type="term" value="C:GATOR1 complex"/>
    <property type="evidence" value="ECO:0007669"/>
    <property type="project" value="TreeGrafter"/>
</dbReference>
<dbReference type="PANTHER" id="PTHR12991">
    <property type="entry name" value="NITROGEN PERMEASE REGULATOR 2/TUMOR SUPPRESSOR CANDIDATE 4"/>
    <property type="match status" value="1"/>
</dbReference>
<comment type="similarity">
    <text evidence="1">Belongs to the NPR2 family.</text>
</comment>
<dbReference type="GO" id="GO:0010508">
    <property type="term" value="P:positive regulation of autophagy"/>
    <property type="evidence" value="ECO:0007669"/>
    <property type="project" value="TreeGrafter"/>
</dbReference>
<name>A0A6A6WAI8_9PEZI</name>
<dbReference type="RefSeq" id="XP_033601058.1">
    <property type="nucleotide sequence ID" value="XM_033748179.1"/>
</dbReference>
<reference evidence="3" key="1">
    <citation type="journal article" date="2020" name="Stud. Mycol.">
        <title>101 Dothideomycetes genomes: a test case for predicting lifestyles and emergence of pathogens.</title>
        <authorList>
            <person name="Haridas S."/>
            <person name="Albert R."/>
            <person name="Binder M."/>
            <person name="Bloem J."/>
            <person name="Labutti K."/>
            <person name="Salamov A."/>
            <person name="Andreopoulos B."/>
            <person name="Baker S."/>
            <person name="Barry K."/>
            <person name="Bills G."/>
            <person name="Bluhm B."/>
            <person name="Cannon C."/>
            <person name="Castanera R."/>
            <person name="Culley D."/>
            <person name="Daum C."/>
            <person name="Ezra D."/>
            <person name="Gonzalez J."/>
            <person name="Henrissat B."/>
            <person name="Kuo A."/>
            <person name="Liang C."/>
            <person name="Lipzen A."/>
            <person name="Lutzoni F."/>
            <person name="Magnuson J."/>
            <person name="Mondo S."/>
            <person name="Nolan M."/>
            <person name="Ohm R."/>
            <person name="Pangilinan J."/>
            <person name="Park H.-J."/>
            <person name="Ramirez L."/>
            <person name="Alfaro M."/>
            <person name="Sun H."/>
            <person name="Tritt A."/>
            <person name="Yoshinaga Y."/>
            <person name="Zwiers L.-H."/>
            <person name="Turgeon B."/>
            <person name="Goodwin S."/>
            <person name="Spatafora J."/>
            <person name="Crous P."/>
            <person name="Grigoriev I."/>
        </authorList>
    </citation>
    <scope>NUCLEOTIDE SEQUENCE</scope>
    <source>
        <strain evidence="3">CBS 121739</strain>
    </source>
</reference>
<evidence type="ECO:0000256" key="1">
    <source>
        <dbReference type="ARBA" id="ARBA00008433"/>
    </source>
</evidence>
<dbReference type="Pfam" id="PF06218">
    <property type="entry name" value="NPR2"/>
    <property type="match status" value="1"/>
</dbReference>
<evidence type="ECO:0000313" key="4">
    <source>
        <dbReference type="Proteomes" id="UP000799437"/>
    </source>
</evidence>
<dbReference type="OrthoDB" id="338854at2759"/>
<dbReference type="GO" id="GO:0005096">
    <property type="term" value="F:GTPase activator activity"/>
    <property type="evidence" value="ECO:0007669"/>
    <property type="project" value="TreeGrafter"/>
</dbReference>
<protein>
    <submittedName>
        <fullName evidence="3">Nitrogen permease regulator 2</fullName>
    </submittedName>
</protein>
<dbReference type="GO" id="GO:0005774">
    <property type="term" value="C:vacuolar membrane"/>
    <property type="evidence" value="ECO:0007669"/>
    <property type="project" value="TreeGrafter"/>
</dbReference>
<keyword evidence="4" id="KW-1185">Reference proteome</keyword>
<gene>
    <name evidence="3" type="ORF">EJ05DRAFT_510511</name>
</gene>
<dbReference type="GeneID" id="54489233"/>
<feature type="region of interest" description="Disordered" evidence="2">
    <location>
        <begin position="138"/>
        <end position="158"/>
    </location>
</feature>
<dbReference type="EMBL" id="ML996571">
    <property type="protein sequence ID" value="KAF2758607.1"/>
    <property type="molecule type" value="Genomic_DNA"/>
</dbReference>
<accession>A0A6A6WAI8</accession>
<evidence type="ECO:0000313" key="3">
    <source>
        <dbReference type="EMBL" id="KAF2758607.1"/>
    </source>
</evidence>
<proteinExistence type="inferred from homology"/>
<evidence type="ECO:0000256" key="2">
    <source>
        <dbReference type="SAM" id="MobiDB-lite"/>
    </source>
</evidence>
<organism evidence="3 4">
    <name type="scientific">Pseudovirgaria hyperparasitica</name>
    <dbReference type="NCBI Taxonomy" id="470096"/>
    <lineage>
        <taxon>Eukaryota</taxon>
        <taxon>Fungi</taxon>
        <taxon>Dikarya</taxon>
        <taxon>Ascomycota</taxon>
        <taxon>Pezizomycotina</taxon>
        <taxon>Dothideomycetes</taxon>
        <taxon>Dothideomycetes incertae sedis</taxon>
        <taxon>Acrospermales</taxon>
        <taxon>Acrospermaceae</taxon>
        <taxon>Pseudovirgaria</taxon>
    </lineage>
</organism>
<dbReference type="Proteomes" id="UP000799437">
    <property type="component" value="Unassembled WGS sequence"/>
</dbReference>
<dbReference type="InterPro" id="IPR009348">
    <property type="entry name" value="NPR2-like"/>
</dbReference>
<dbReference type="AlphaFoldDB" id="A0A6A6WAI8"/>
<dbReference type="GO" id="GO:1904262">
    <property type="term" value="P:negative regulation of TORC1 signaling"/>
    <property type="evidence" value="ECO:0007669"/>
    <property type="project" value="TreeGrafter"/>
</dbReference>
<sequence>MIRSMFYARFHTAEGSKIVHEVPEGSITPSTSPSALRQPLFDFSTVSDYIIPRQEFCDHLLTVAISDHRIIGYPVCISDYDGKYARNEFIFNLALVIDEDVEDWTSYANIIRKLGRLLRALEEQSGFLSKEEASLAKPVDRSATSGKDPETSSTKAAESAVPEGKIYALCEMILEDLNNYRECMIPIDEANTINLKLFPLLKAPAPVHAWHVPLLTINLSAFSSQHISSDLTLQRVLPYINGVNSVSHISILADTDLSLTRKAIRHLVYYSCVLLLDIFQFGAIYAPTPDIHSFVTSEALQRECVRYVTVPRSQPDLAGAAGPMNETSAYDTANMAASLPVIEPMTLIMLYVSLRQGVTLKNWVLENLEMLAGIDIRRLITFGVIKGFLYRVHKYVIAASSALPSPAKADASLPHTELPGGKFWGEEGAPATAGSATGAVRELPLEKYMDGIHSFDEICTELQMSERAVMEKMKAFGDVHIIHK</sequence>